<dbReference type="EMBL" id="CP022515">
    <property type="protein sequence ID" value="ASO07657.1"/>
    <property type="molecule type" value="Genomic_DNA"/>
</dbReference>
<dbReference type="GO" id="GO:0006508">
    <property type="term" value="P:proteolysis"/>
    <property type="evidence" value="ECO:0007669"/>
    <property type="project" value="InterPro"/>
</dbReference>
<evidence type="ECO:0000313" key="3">
    <source>
        <dbReference type="Proteomes" id="UP000204551"/>
    </source>
</evidence>
<keyword evidence="2" id="KW-0121">Carboxypeptidase</keyword>
<dbReference type="AlphaFoldDB" id="A0A221V235"/>
<accession>A0A221V235</accession>
<protein>
    <submittedName>
        <fullName evidence="2">Zinc carboxypeptidase</fullName>
    </submittedName>
</protein>
<evidence type="ECO:0000259" key="1">
    <source>
        <dbReference type="Pfam" id="PF00246"/>
    </source>
</evidence>
<reference evidence="2 3" key="1">
    <citation type="submission" date="2017-07" db="EMBL/GenBank/DDBJ databases">
        <title>Genome Sequence of Arenibacter algicola Strain SMS7 Isolated from a culture of the Diatom Skeletonema marinoi.</title>
        <authorList>
            <person name="Topel M."/>
            <person name="Pinder M.I.M."/>
            <person name="Johansson O.N."/>
            <person name="Kourtchenko O."/>
            <person name="Godhe A."/>
            <person name="Clarke A.K."/>
        </authorList>
    </citation>
    <scope>NUCLEOTIDE SEQUENCE [LARGE SCALE GENOMIC DNA]</scope>
    <source>
        <strain evidence="2 3">SMS7</strain>
    </source>
</reference>
<name>A0A221V235_9FLAO</name>
<dbReference type="Pfam" id="PF00246">
    <property type="entry name" value="Peptidase_M14"/>
    <property type="match status" value="1"/>
</dbReference>
<dbReference type="Gene3D" id="3.40.630.10">
    <property type="entry name" value="Zn peptidases"/>
    <property type="match status" value="1"/>
</dbReference>
<keyword evidence="2" id="KW-0378">Hydrolase</keyword>
<dbReference type="eggNOG" id="COG2866">
    <property type="taxonomic scope" value="Bacteria"/>
</dbReference>
<dbReference type="Proteomes" id="UP000204551">
    <property type="component" value="Chromosome"/>
</dbReference>
<sequence>MKLPLYGLNKTRVLRMPLNYNDIKEVTIKGRYVTHKDVDPFLNNVAKDFTIQTEGLSVEELAIKSIVLGKGELKILMWSQMHGNESTTTKAVLDLLNYLKSDSDLASSILKDCTLKIVPILNPDGAMAYTRVNANGVDLNRDAQERTQPESVVLRRIYEEFKPNYCFNLHDQRTIFNVGNTPRPATVSFLAPAHDPERSISKTRGISMQLIVAMNEELQKFIPGQVGRYDDGFNSNCVGDTFQMLNIPTILFESGHFPGDYDREVTRKYIFTAMLKAIEVISKGTIDQYNRDSYFDIPDNNKLFFDVLIKNIHILEPKHGQGSSAAIQFVETLVNGKIEFIGKLEEIGELQGKFGHKTYNCLYAKDLKELQNNTDLADLLRNTGIFFQKI</sequence>
<feature type="domain" description="Peptidase M14" evidence="1">
    <location>
        <begin position="52"/>
        <end position="142"/>
    </location>
</feature>
<dbReference type="KEGG" id="aalg:AREALGSMS7_04255"/>
<dbReference type="GO" id="GO:0004181">
    <property type="term" value="F:metallocarboxypeptidase activity"/>
    <property type="evidence" value="ECO:0007669"/>
    <property type="project" value="InterPro"/>
</dbReference>
<evidence type="ECO:0000313" key="2">
    <source>
        <dbReference type="EMBL" id="ASO07657.1"/>
    </source>
</evidence>
<proteinExistence type="predicted"/>
<organism evidence="2 3">
    <name type="scientific">Arenibacter algicola</name>
    <dbReference type="NCBI Taxonomy" id="616991"/>
    <lineage>
        <taxon>Bacteria</taxon>
        <taxon>Pseudomonadati</taxon>
        <taxon>Bacteroidota</taxon>
        <taxon>Flavobacteriia</taxon>
        <taxon>Flavobacteriales</taxon>
        <taxon>Flavobacteriaceae</taxon>
        <taxon>Arenibacter</taxon>
    </lineage>
</organism>
<dbReference type="STRING" id="616991.GCA_000733925_02440"/>
<dbReference type="CDD" id="cd06239">
    <property type="entry name" value="M14-like"/>
    <property type="match status" value="1"/>
</dbReference>
<dbReference type="GO" id="GO:0008270">
    <property type="term" value="F:zinc ion binding"/>
    <property type="evidence" value="ECO:0007669"/>
    <property type="project" value="InterPro"/>
</dbReference>
<keyword evidence="2" id="KW-0645">Protease</keyword>
<dbReference type="InterPro" id="IPR000834">
    <property type="entry name" value="Peptidase_M14"/>
</dbReference>
<dbReference type="SUPFAM" id="SSF53187">
    <property type="entry name" value="Zn-dependent exopeptidases"/>
    <property type="match status" value="1"/>
</dbReference>
<gene>
    <name evidence="2" type="ORF">AREALGSMS7_04255</name>
</gene>